<evidence type="ECO:0000313" key="2">
    <source>
        <dbReference type="EMBL" id="RJP69876.1"/>
    </source>
</evidence>
<sequence>MLEILFMAAGAALLALAAWLGKRQEMERIRSEPRQIVSGISPQGAAKFQASLTQLLHELHTLSRDVTLDLEQKLSELKELLQQADTKLEELGATERVKEKGNGAEQAKELEADSAEADLHETEEEGIALSSPTNRYHQIYQLADEGLPVDEIARRMQMGTGEIQLILSLRKED</sequence>
<proteinExistence type="predicted"/>
<dbReference type="Proteomes" id="UP000285961">
    <property type="component" value="Unassembled WGS sequence"/>
</dbReference>
<dbReference type="EMBL" id="QZKI01000077">
    <property type="protein sequence ID" value="RJP69876.1"/>
    <property type="molecule type" value="Genomic_DNA"/>
</dbReference>
<dbReference type="InterPro" id="IPR046118">
    <property type="entry name" value="DUF6115"/>
</dbReference>
<protein>
    <submittedName>
        <fullName evidence="2">DUF2802 domain-containing protein</fullName>
    </submittedName>
</protein>
<reference evidence="2 3" key="1">
    <citation type="journal article" date="2017" name="ISME J.">
        <title>Energy and carbon metabolisms in a deep terrestrial subsurface fluid microbial community.</title>
        <authorList>
            <person name="Momper L."/>
            <person name="Jungbluth S.P."/>
            <person name="Lee M.D."/>
            <person name="Amend J.P."/>
        </authorList>
    </citation>
    <scope>NUCLEOTIDE SEQUENCE [LARGE SCALE GENOMIC DNA]</scope>
    <source>
        <strain evidence="2">SURF_17</strain>
    </source>
</reference>
<comment type="caution">
    <text evidence="2">The sequence shown here is derived from an EMBL/GenBank/DDBJ whole genome shotgun (WGS) entry which is preliminary data.</text>
</comment>
<feature type="region of interest" description="Disordered" evidence="1">
    <location>
        <begin position="92"/>
        <end position="120"/>
    </location>
</feature>
<dbReference type="AlphaFoldDB" id="A0A419EXT9"/>
<evidence type="ECO:0000313" key="3">
    <source>
        <dbReference type="Proteomes" id="UP000285961"/>
    </source>
</evidence>
<accession>A0A419EXT9</accession>
<feature type="compositionally biased region" description="Basic and acidic residues" evidence="1">
    <location>
        <begin position="92"/>
        <end position="111"/>
    </location>
</feature>
<dbReference type="Pfam" id="PF19610">
    <property type="entry name" value="DUF6115"/>
    <property type="match status" value="1"/>
</dbReference>
<organism evidence="2 3">
    <name type="scientific">Candidatus Abyssobacteria bacterium SURF_17</name>
    <dbReference type="NCBI Taxonomy" id="2093361"/>
    <lineage>
        <taxon>Bacteria</taxon>
        <taxon>Pseudomonadati</taxon>
        <taxon>Candidatus Hydrogenedentota</taxon>
        <taxon>Candidatus Abyssobacteria</taxon>
    </lineage>
</organism>
<gene>
    <name evidence="2" type="ORF">C4532_10100</name>
</gene>
<evidence type="ECO:0000256" key="1">
    <source>
        <dbReference type="SAM" id="MobiDB-lite"/>
    </source>
</evidence>
<name>A0A419EXT9_9BACT</name>